<dbReference type="Proteomes" id="UP000708208">
    <property type="component" value="Unassembled WGS sequence"/>
</dbReference>
<comment type="caution">
    <text evidence="2">The sequence shown here is derived from an EMBL/GenBank/DDBJ whole genome shotgun (WGS) entry which is preliminary data.</text>
</comment>
<sequence>MRSLQVLEDYVTFEGLLLGFGIITIWKGSLCWFRSCKSDLQCLKSSLGKLSRCSPENGLCECYDWDSQDRAATICFNEKCYLKKHLEDFCSEDEECQAGVHVDAVCVKHPNFLPHETVCMCPEGRSCKNLGDNCESNRECEDGVSHNAICSIHIGEFVCVCPEGKVCVKEMREYSGNLGTLEIVGIVAGVLGAIAIISVVVVLVLRCRKTDYFV</sequence>
<gene>
    <name evidence="2" type="ORF">AFUS01_LOCUS44003</name>
</gene>
<evidence type="ECO:0000313" key="2">
    <source>
        <dbReference type="EMBL" id="CAG7834502.1"/>
    </source>
</evidence>
<reference evidence="2" key="1">
    <citation type="submission" date="2021-06" db="EMBL/GenBank/DDBJ databases">
        <authorList>
            <person name="Hodson N. C."/>
            <person name="Mongue J. A."/>
            <person name="Jaron S. K."/>
        </authorList>
    </citation>
    <scope>NUCLEOTIDE SEQUENCE</scope>
</reference>
<feature type="transmembrane region" description="Helical" evidence="1">
    <location>
        <begin position="183"/>
        <end position="205"/>
    </location>
</feature>
<protein>
    <submittedName>
        <fullName evidence="2">Uncharacterized protein</fullName>
    </submittedName>
</protein>
<evidence type="ECO:0000256" key="1">
    <source>
        <dbReference type="SAM" id="Phobius"/>
    </source>
</evidence>
<keyword evidence="1" id="KW-1133">Transmembrane helix</keyword>
<name>A0A8J2LQ78_9HEXA</name>
<organism evidence="2 3">
    <name type="scientific">Allacma fusca</name>
    <dbReference type="NCBI Taxonomy" id="39272"/>
    <lineage>
        <taxon>Eukaryota</taxon>
        <taxon>Metazoa</taxon>
        <taxon>Ecdysozoa</taxon>
        <taxon>Arthropoda</taxon>
        <taxon>Hexapoda</taxon>
        <taxon>Collembola</taxon>
        <taxon>Symphypleona</taxon>
        <taxon>Sminthuridae</taxon>
        <taxon>Allacma</taxon>
    </lineage>
</organism>
<keyword evidence="1" id="KW-0472">Membrane</keyword>
<evidence type="ECO:0000313" key="3">
    <source>
        <dbReference type="Proteomes" id="UP000708208"/>
    </source>
</evidence>
<proteinExistence type="predicted"/>
<keyword evidence="1" id="KW-0812">Transmembrane</keyword>
<dbReference type="OrthoDB" id="8272734at2759"/>
<dbReference type="EMBL" id="CAJVCH010570262">
    <property type="protein sequence ID" value="CAG7834502.1"/>
    <property type="molecule type" value="Genomic_DNA"/>
</dbReference>
<dbReference type="AlphaFoldDB" id="A0A8J2LQ78"/>
<keyword evidence="3" id="KW-1185">Reference proteome</keyword>
<accession>A0A8J2LQ78</accession>